<dbReference type="InterPro" id="IPR036779">
    <property type="entry name" value="LysM_dom_sf"/>
</dbReference>
<keyword evidence="1" id="KW-1133">Transmembrane helix</keyword>
<evidence type="ECO:0000259" key="2">
    <source>
        <dbReference type="PROSITE" id="PS51782"/>
    </source>
</evidence>
<dbReference type="Gene3D" id="3.10.350.10">
    <property type="entry name" value="LysM domain"/>
    <property type="match status" value="1"/>
</dbReference>
<dbReference type="Proteomes" id="UP000267430">
    <property type="component" value="Unassembled WGS sequence"/>
</dbReference>
<keyword evidence="4" id="KW-1185">Reference proteome</keyword>
<sequence>MDFKVIFSFILALCIITLGLIYYNDHEVKASASGNKHVVKQGESIWYIAKLYGVPIQELKKANHNDNNVVEPGDKLVIPKAMSDSDKELLARLVHAEAKGEPYRGKVAVAAVVLNRIQSEEFPDTVSKVIYQENQFSPVADGSIKKPAGEDAIRAVNEAIAIEGYTYKELYFYNPSISKSKWMRQLKINRVIGKHHFALE</sequence>
<dbReference type="Gene3D" id="1.10.10.2520">
    <property type="entry name" value="Cell wall hydrolase SleB, domain 1"/>
    <property type="match status" value="1"/>
</dbReference>
<dbReference type="PROSITE" id="PS51782">
    <property type="entry name" value="LYSM"/>
    <property type="match status" value="1"/>
</dbReference>
<dbReference type="InterPro" id="IPR018392">
    <property type="entry name" value="LysM"/>
</dbReference>
<dbReference type="AlphaFoldDB" id="A0A433HIS8"/>
<keyword evidence="1" id="KW-0472">Membrane</keyword>
<gene>
    <name evidence="3" type="ORF">ELQ35_13715</name>
</gene>
<evidence type="ECO:0000313" key="4">
    <source>
        <dbReference type="Proteomes" id="UP000267430"/>
    </source>
</evidence>
<dbReference type="CDD" id="cd00118">
    <property type="entry name" value="LysM"/>
    <property type="match status" value="1"/>
</dbReference>
<evidence type="ECO:0000256" key="1">
    <source>
        <dbReference type="SAM" id="Phobius"/>
    </source>
</evidence>
<dbReference type="Gene3D" id="6.20.240.60">
    <property type="match status" value="1"/>
</dbReference>
<keyword evidence="1" id="KW-0812">Transmembrane</keyword>
<evidence type="ECO:0000313" key="3">
    <source>
        <dbReference type="EMBL" id="RUQ28278.1"/>
    </source>
</evidence>
<dbReference type="RefSeq" id="WP_126865385.1">
    <property type="nucleotide sequence ID" value="NZ_JAUSTX010000002.1"/>
</dbReference>
<organism evidence="3 4">
    <name type="scientific">Peribacillus cavernae</name>
    <dbReference type="NCBI Taxonomy" id="1674310"/>
    <lineage>
        <taxon>Bacteria</taxon>
        <taxon>Bacillati</taxon>
        <taxon>Bacillota</taxon>
        <taxon>Bacilli</taxon>
        <taxon>Bacillales</taxon>
        <taxon>Bacillaceae</taxon>
        <taxon>Peribacillus</taxon>
    </lineage>
</organism>
<comment type="caution">
    <text evidence="3">The sequence shown here is derived from an EMBL/GenBank/DDBJ whole genome shotgun (WGS) entry which is preliminary data.</text>
</comment>
<proteinExistence type="predicted"/>
<reference evidence="3 4" key="1">
    <citation type="submission" date="2018-12" db="EMBL/GenBank/DDBJ databases">
        <title>Bacillus chawlae sp. nov., Bacillus glennii sp. nov., and Bacillus saganii sp. nov. Isolated from the Vehicle Assembly Building at Kennedy Space Center where the Viking Spacecraft were Assembled.</title>
        <authorList>
            <person name="Seuylemezian A."/>
            <person name="Vaishampayan P."/>
        </authorList>
    </citation>
    <scope>NUCLEOTIDE SEQUENCE [LARGE SCALE GENOMIC DNA]</scope>
    <source>
        <strain evidence="3 4">L5</strain>
    </source>
</reference>
<name>A0A433HIS8_9BACI</name>
<dbReference type="Pfam" id="PF07486">
    <property type="entry name" value="Hydrolase_2"/>
    <property type="match status" value="1"/>
</dbReference>
<accession>A0A433HIS8</accession>
<protein>
    <submittedName>
        <fullName evidence="3">LysM peptidoglycan-binding domain-containing protein</fullName>
    </submittedName>
</protein>
<dbReference type="SMART" id="SM00257">
    <property type="entry name" value="LysM"/>
    <property type="match status" value="1"/>
</dbReference>
<dbReference type="GO" id="GO:0016787">
    <property type="term" value="F:hydrolase activity"/>
    <property type="evidence" value="ECO:0007669"/>
    <property type="project" value="InterPro"/>
</dbReference>
<dbReference type="InterPro" id="IPR011105">
    <property type="entry name" value="Cell_wall_hydrolase_SleB"/>
</dbReference>
<dbReference type="OrthoDB" id="9785345at2"/>
<feature type="transmembrane region" description="Helical" evidence="1">
    <location>
        <begin position="6"/>
        <end position="23"/>
    </location>
</feature>
<dbReference type="SUPFAM" id="SSF54106">
    <property type="entry name" value="LysM domain"/>
    <property type="match status" value="1"/>
</dbReference>
<dbReference type="Pfam" id="PF01476">
    <property type="entry name" value="LysM"/>
    <property type="match status" value="1"/>
</dbReference>
<dbReference type="InterPro" id="IPR042047">
    <property type="entry name" value="SleB_dom1"/>
</dbReference>
<dbReference type="EMBL" id="RYZZ01000017">
    <property type="protein sequence ID" value="RUQ28278.1"/>
    <property type="molecule type" value="Genomic_DNA"/>
</dbReference>
<feature type="domain" description="LysM" evidence="2">
    <location>
        <begin position="35"/>
        <end position="78"/>
    </location>
</feature>